<organism evidence="1 2">
    <name type="scientific">Solilutibacter tolerans</name>
    <dbReference type="NCBI Taxonomy" id="1604334"/>
    <lineage>
        <taxon>Bacteria</taxon>
        <taxon>Pseudomonadati</taxon>
        <taxon>Pseudomonadota</taxon>
        <taxon>Gammaproteobacteria</taxon>
        <taxon>Lysobacterales</taxon>
        <taxon>Lysobacteraceae</taxon>
        <taxon>Solilutibacter</taxon>
    </lineage>
</organism>
<dbReference type="Pfam" id="PF18856">
    <property type="entry name" value="baeRF_family12"/>
    <property type="match status" value="1"/>
</dbReference>
<name>A0A1N6QN00_9GAMM</name>
<dbReference type="EMBL" id="FTLW01000002">
    <property type="protein sequence ID" value="SIQ17918.1"/>
    <property type="molecule type" value="Genomic_DNA"/>
</dbReference>
<dbReference type="AlphaFoldDB" id="A0A1N6QN00"/>
<proteinExistence type="predicted"/>
<dbReference type="STRING" id="1604334.SAMN05421546_0751"/>
<protein>
    <submittedName>
        <fullName evidence="1">Protein required for attachment to host cells</fullName>
    </submittedName>
</protein>
<evidence type="ECO:0000313" key="2">
    <source>
        <dbReference type="Proteomes" id="UP000241788"/>
    </source>
</evidence>
<dbReference type="OrthoDB" id="9812459at2"/>
<evidence type="ECO:0000313" key="1">
    <source>
        <dbReference type="EMBL" id="SIQ17918.1"/>
    </source>
</evidence>
<reference evidence="2" key="1">
    <citation type="submission" date="2017-01" db="EMBL/GenBank/DDBJ databases">
        <authorList>
            <person name="Varghese N."/>
            <person name="Submissions S."/>
        </authorList>
    </citation>
    <scope>NUCLEOTIDE SEQUENCE [LARGE SCALE GENOMIC DNA]</scope>
    <source>
        <strain evidence="2">UM1</strain>
    </source>
</reference>
<dbReference type="Proteomes" id="UP000241788">
    <property type="component" value="Unassembled WGS sequence"/>
</dbReference>
<sequence>MSMIPSGTMVVVADGRQARVFRNYGDTRGLKLQQDQALDAEIAQGNGPSGSQPQENDVGEAVFAKVLAERINQAAKRHRFDHIVLVADPTTLGEMRPQLHHETKQRMLAEVAKDWTNTPLEQVEKALFELRIG</sequence>
<gene>
    <name evidence="1" type="ORF">SAMN05421546_0751</name>
</gene>
<keyword evidence="2" id="KW-1185">Reference proteome</keyword>
<dbReference type="InterPro" id="IPR041374">
    <property type="entry name" value="BaeRF_family12"/>
</dbReference>
<dbReference type="RefSeq" id="WP_076585482.1">
    <property type="nucleotide sequence ID" value="NZ_FTLW01000002.1"/>
</dbReference>
<accession>A0A1N6QN00</accession>